<proteinExistence type="predicted"/>
<organism evidence="1 2">
    <name type="scientific">Porites lobata</name>
    <dbReference type="NCBI Taxonomy" id="104759"/>
    <lineage>
        <taxon>Eukaryota</taxon>
        <taxon>Metazoa</taxon>
        <taxon>Cnidaria</taxon>
        <taxon>Anthozoa</taxon>
        <taxon>Hexacorallia</taxon>
        <taxon>Scleractinia</taxon>
        <taxon>Fungiina</taxon>
        <taxon>Poritidae</taxon>
        <taxon>Porites</taxon>
    </lineage>
</organism>
<dbReference type="EMBL" id="CALNXK010000505">
    <property type="protein sequence ID" value="CAH3186828.1"/>
    <property type="molecule type" value="Genomic_DNA"/>
</dbReference>
<reference evidence="1 2" key="1">
    <citation type="submission" date="2022-05" db="EMBL/GenBank/DDBJ databases">
        <authorList>
            <consortium name="Genoscope - CEA"/>
            <person name="William W."/>
        </authorList>
    </citation>
    <scope>NUCLEOTIDE SEQUENCE [LARGE SCALE GENOMIC DNA]</scope>
</reference>
<comment type="caution">
    <text evidence="1">The sequence shown here is derived from an EMBL/GenBank/DDBJ whole genome shotgun (WGS) entry which is preliminary data.</text>
</comment>
<dbReference type="Proteomes" id="UP001159405">
    <property type="component" value="Unassembled WGS sequence"/>
</dbReference>
<evidence type="ECO:0000313" key="2">
    <source>
        <dbReference type="Proteomes" id="UP001159405"/>
    </source>
</evidence>
<accession>A0ABN8SAR1</accession>
<evidence type="ECO:0000313" key="1">
    <source>
        <dbReference type="EMBL" id="CAH3186828.1"/>
    </source>
</evidence>
<name>A0ABN8SAR1_9CNID</name>
<sequence length="58" mass="6840">MDFGNNMKETLKRATKWSAHYFTHANSYYRVPETKVPLRDIPKIKGLPVRDMSKQDLD</sequence>
<keyword evidence="2" id="KW-1185">Reference proteome</keyword>
<gene>
    <name evidence="1" type="ORF">PLOB_00036162</name>
</gene>
<protein>
    <submittedName>
        <fullName evidence="1">Uncharacterized protein</fullName>
    </submittedName>
</protein>